<evidence type="ECO:0000313" key="3">
    <source>
        <dbReference type="EMBL" id="PZD71047.1"/>
    </source>
</evidence>
<proteinExistence type="predicted"/>
<dbReference type="InterPro" id="IPR047773">
    <property type="entry name" value="YHYH_dom_bact"/>
</dbReference>
<dbReference type="AlphaFoldDB" id="A0A2W1JQ60"/>
<dbReference type="NCBIfam" id="NF033223">
    <property type="entry name" value="YHYH_alt"/>
    <property type="match status" value="1"/>
</dbReference>
<keyword evidence="4" id="KW-1185">Reference proteome</keyword>
<dbReference type="EMBL" id="PQWO01000023">
    <property type="protein sequence ID" value="PZD71047.1"/>
    <property type="molecule type" value="Genomic_DNA"/>
</dbReference>
<feature type="compositionally biased region" description="Low complexity" evidence="1">
    <location>
        <begin position="80"/>
        <end position="106"/>
    </location>
</feature>
<comment type="caution">
    <text evidence="3">The sequence shown here is derived from an EMBL/GenBank/DDBJ whole genome shotgun (WGS) entry which is preliminary data.</text>
</comment>
<evidence type="ECO:0000313" key="4">
    <source>
        <dbReference type="Proteomes" id="UP000248857"/>
    </source>
</evidence>
<organism evidence="3 4">
    <name type="scientific">Acaryochloris thomasi RCC1774</name>
    <dbReference type="NCBI Taxonomy" id="1764569"/>
    <lineage>
        <taxon>Bacteria</taxon>
        <taxon>Bacillati</taxon>
        <taxon>Cyanobacteriota</taxon>
        <taxon>Cyanophyceae</taxon>
        <taxon>Acaryochloridales</taxon>
        <taxon>Acaryochloridaceae</taxon>
        <taxon>Acaryochloris</taxon>
        <taxon>Acaryochloris thomasi</taxon>
    </lineage>
</organism>
<evidence type="ECO:0000259" key="2">
    <source>
        <dbReference type="SMART" id="SM00287"/>
    </source>
</evidence>
<feature type="domain" description="SH3b" evidence="2">
    <location>
        <begin position="120"/>
        <end position="189"/>
    </location>
</feature>
<dbReference type="InterPro" id="IPR003646">
    <property type="entry name" value="SH3-like_bac-type"/>
</dbReference>
<evidence type="ECO:0000256" key="1">
    <source>
        <dbReference type="SAM" id="MobiDB-lite"/>
    </source>
</evidence>
<dbReference type="Proteomes" id="UP000248857">
    <property type="component" value="Unassembled WGS sequence"/>
</dbReference>
<dbReference type="Gene3D" id="2.30.30.40">
    <property type="entry name" value="SH3 Domains"/>
    <property type="match status" value="1"/>
</dbReference>
<sequence>MELVVRGSNDYGHYLADGSGKNMRSLKLTTGQKITSASSLVISFLAIATVSALAHSGRTNASGCHNNSKTGSYHCHNSGTPTAPSSPSSPRRSTPTSSPSRTTAPRVSEPYPKSAKLIQSESACINAESVNVRRLPSLDSSVVQTLDKNQCIFALTQEFSVTSNSYRWRKVRLSDGREGYTVTQFLNLL</sequence>
<accession>A0A2W1JQ60</accession>
<name>A0A2W1JQ60_9CYAN</name>
<gene>
    <name evidence="3" type="ORF">C1752_08489</name>
</gene>
<dbReference type="SMART" id="SM00287">
    <property type="entry name" value="SH3b"/>
    <property type="match status" value="1"/>
</dbReference>
<reference evidence="3 4" key="1">
    <citation type="journal article" date="2018" name="Sci. Rep.">
        <title>A novel species of the marine cyanobacterium Acaryochloris with a unique pigment content and lifestyle.</title>
        <authorList>
            <person name="Partensky F."/>
            <person name="Six C."/>
            <person name="Ratin M."/>
            <person name="Garczarek L."/>
            <person name="Vaulot D."/>
            <person name="Probert I."/>
            <person name="Calteau A."/>
            <person name="Gourvil P."/>
            <person name="Marie D."/>
            <person name="Grebert T."/>
            <person name="Bouchier C."/>
            <person name="Le Panse S."/>
            <person name="Gachenot M."/>
            <person name="Rodriguez F."/>
            <person name="Garrido J.L."/>
        </authorList>
    </citation>
    <scope>NUCLEOTIDE SEQUENCE [LARGE SCALE GENOMIC DNA]</scope>
    <source>
        <strain evidence="3 4">RCC1774</strain>
    </source>
</reference>
<feature type="region of interest" description="Disordered" evidence="1">
    <location>
        <begin position="72"/>
        <end position="113"/>
    </location>
</feature>
<protein>
    <recommendedName>
        <fullName evidence="2">SH3b domain-containing protein</fullName>
    </recommendedName>
</protein>